<dbReference type="AlphaFoldDB" id="A0A4Y2NN35"/>
<evidence type="ECO:0000313" key="1">
    <source>
        <dbReference type="EMBL" id="GBN39990.1"/>
    </source>
</evidence>
<organism evidence="1 2">
    <name type="scientific">Araneus ventricosus</name>
    <name type="common">Orbweaver spider</name>
    <name type="synonym">Epeira ventricosa</name>
    <dbReference type="NCBI Taxonomy" id="182803"/>
    <lineage>
        <taxon>Eukaryota</taxon>
        <taxon>Metazoa</taxon>
        <taxon>Ecdysozoa</taxon>
        <taxon>Arthropoda</taxon>
        <taxon>Chelicerata</taxon>
        <taxon>Arachnida</taxon>
        <taxon>Araneae</taxon>
        <taxon>Araneomorphae</taxon>
        <taxon>Entelegynae</taxon>
        <taxon>Araneoidea</taxon>
        <taxon>Araneidae</taxon>
        <taxon>Araneus</taxon>
    </lineage>
</organism>
<proteinExistence type="predicted"/>
<comment type="caution">
    <text evidence="1">The sequence shown here is derived from an EMBL/GenBank/DDBJ whole genome shotgun (WGS) entry which is preliminary data.</text>
</comment>
<evidence type="ECO:0000313" key="2">
    <source>
        <dbReference type="Proteomes" id="UP000499080"/>
    </source>
</evidence>
<gene>
    <name evidence="1" type="ORF">AVEN_46597_1</name>
</gene>
<reference evidence="1 2" key="1">
    <citation type="journal article" date="2019" name="Sci. Rep.">
        <title>Orb-weaving spider Araneus ventricosus genome elucidates the spidroin gene catalogue.</title>
        <authorList>
            <person name="Kono N."/>
            <person name="Nakamura H."/>
            <person name="Ohtoshi R."/>
            <person name="Moran D.A.P."/>
            <person name="Shinohara A."/>
            <person name="Yoshida Y."/>
            <person name="Fujiwara M."/>
            <person name="Mori M."/>
            <person name="Tomita M."/>
            <person name="Arakawa K."/>
        </authorList>
    </citation>
    <scope>NUCLEOTIDE SEQUENCE [LARGE SCALE GENOMIC DNA]</scope>
</reference>
<dbReference type="Proteomes" id="UP000499080">
    <property type="component" value="Unassembled WGS sequence"/>
</dbReference>
<sequence length="86" mass="10046">MRVLKVTYSHSILIILRQDLEVIFPKFSEIKIGPFMGSLWSIGRFNNMSEQKFEKIRDHKRHLDASGMRAKHRLLQQAHNLGLSLS</sequence>
<accession>A0A4Y2NN35</accession>
<keyword evidence="2" id="KW-1185">Reference proteome</keyword>
<name>A0A4Y2NN35_ARAVE</name>
<protein>
    <submittedName>
        <fullName evidence="1">Uncharacterized protein</fullName>
    </submittedName>
</protein>
<dbReference type="EMBL" id="BGPR01009432">
    <property type="protein sequence ID" value="GBN39990.1"/>
    <property type="molecule type" value="Genomic_DNA"/>
</dbReference>